<sequence>MQDRKARSNQERTLATRAALLAAARDLLIRKGYAATSTPEIVAAAGITRGALYHHFADKQDLFRAILEDEALAVAADIENAAPMDLPVRDALLAGSLAYLQAMAVPGRTQLLLVDGPAVLGTAAMFALDARHAGRTLREGLRAAVGHGLPDAAPVDALAALLSAAFDRAALEIEAGGDPDQFRAATTGLIARIVAAD</sequence>
<keyword evidence="4" id="KW-0804">Transcription</keyword>
<dbReference type="InterPro" id="IPR001647">
    <property type="entry name" value="HTH_TetR"/>
</dbReference>
<feature type="domain" description="HTH tetR-type" evidence="6">
    <location>
        <begin position="14"/>
        <end position="74"/>
    </location>
</feature>
<dbReference type="Proteomes" id="UP000234341">
    <property type="component" value="Unassembled WGS sequence"/>
</dbReference>
<gene>
    <name evidence="7" type="ORF">CYJ10_14845</name>
</gene>
<evidence type="ECO:0000313" key="8">
    <source>
        <dbReference type="Proteomes" id="UP000234341"/>
    </source>
</evidence>
<dbReference type="InterPro" id="IPR023772">
    <property type="entry name" value="DNA-bd_HTH_TetR-type_CS"/>
</dbReference>
<evidence type="ECO:0000256" key="4">
    <source>
        <dbReference type="ARBA" id="ARBA00023163"/>
    </source>
</evidence>
<dbReference type="InterPro" id="IPR050109">
    <property type="entry name" value="HTH-type_TetR-like_transc_reg"/>
</dbReference>
<evidence type="ECO:0000256" key="1">
    <source>
        <dbReference type="ARBA" id="ARBA00022491"/>
    </source>
</evidence>
<dbReference type="Pfam" id="PF00440">
    <property type="entry name" value="TetR_N"/>
    <property type="match status" value="1"/>
</dbReference>
<dbReference type="PROSITE" id="PS50977">
    <property type="entry name" value="HTH_TETR_2"/>
    <property type="match status" value="1"/>
</dbReference>
<dbReference type="GO" id="GO:0003700">
    <property type="term" value="F:DNA-binding transcription factor activity"/>
    <property type="evidence" value="ECO:0007669"/>
    <property type="project" value="TreeGrafter"/>
</dbReference>
<comment type="caution">
    <text evidence="7">The sequence shown here is derived from an EMBL/GenBank/DDBJ whole genome shotgun (WGS) entry which is preliminary data.</text>
</comment>
<name>A0A2N5CBS4_9BURK</name>
<dbReference type="RefSeq" id="WP_101682259.1">
    <property type="nucleotide sequence ID" value="NZ_PJRP01000006.1"/>
</dbReference>
<dbReference type="AlphaFoldDB" id="A0A2N5CBS4"/>
<protein>
    <submittedName>
        <fullName evidence="7">TetR family transcriptional regulator</fullName>
    </submittedName>
</protein>
<keyword evidence="2" id="KW-0805">Transcription regulation</keyword>
<evidence type="ECO:0000313" key="7">
    <source>
        <dbReference type="EMBL" id="PLP99679.1"/>
    </source>
</evidence>
<keyword evidence="1" id="KW-0678">Repressor</keyword>
<evidence type="ECO:0000259" key="6">
    <source>
        <dbReference type="PROSITE" id="PS50977"/>
    </source>
</evidence>
<dbReference type="OrthoDB" id="5816932at2"/>
<dbReference type="InterPro" id="IPR009057">
    <property type="entry name" value="Homeodomain-like_sf"/>
</dbReference>
<evidence type="ECO:0000256" key="5">
    <source>
        <dbReference type="PROSITE-ProRule" id="PRU00335"/>
    </source>
</evidence>
<dbReference type="EMBL" id="PJRP01000006">
    <property type="protein sequence ID" value="PLP99679.1"/>
    <property type="molecule type" value="Genomic_DNA"/>
</dbReference>
<feature type="DNA-binding region" description="H-T-H motif" evidence="5">
    <location>
        <begin position="37"/>
        <end position="56"/>
    </location>
</feature>
<dbReference type="PROSITE" id="PS01081">
    <property type="entry name" value="HTH_TETR_1"/>
    <property type="match status" value="1"/>
</dbReference>
<organism evidence="7 8">
    <name type="scientific">Cupriavidus pauculus</name>
    <dbReference type="NCBI Taxonomy" id="82633"/>
    <lineage>
        <taxon>Bacteria</taxon>
        <taxon>Pseudomonadati</taxon>
        <taxon>Pseudomonadota</taxon>
        <taxon>Betaproteobacteria</taxon>
        <taxon>Burkholderiales</taxon>
        <taxon>Burkholderiaceae</taxon>
        <taxon>Cupriavidus</taxon>
    </lineage>
</organism>
<evidence type="ECO:0000256" key="2">
    <source>
        <dbReference type="ARBA" id="ARBA00023015"/>
    </source>
</evidence>
<dbReference type="Pfam" id="PF21351">
    <property type="entry name" value="TetR_C_41"/>
    <property type="match status" value="1"/>
</dbReference>
<accession>A0A2N5CBS4</accession>
<reference evidence="7 8" key="1">
    <citation type="submission" date="2017-12" db="EMBL/GenBank/DDBJ databases">
        <title>Genome sequence of the active heterotrophic nitrifier-denitrifier, Cupriavidus pauculus UM1.</title>
        <authorList>
            <person name="Putonti C."/>
            <person name="Castignetti D."/>
        </authorList>
    </citation>
    <scope>NUCLEOTIDE SEQUENCE [LARGE SCALE GENOMIC DNA]</scope>
    <source>
        <strain evidence="7 8">UM1</strain>
    </source>
</reference>
<dbReference type="SUPFAM" id="SSF46689">
    <property type="entry name" value="Homeodomain-like"/>
    <property type="match status" value="1"/>
</dbReference>
<dbReference type="PANTHER" id="PTHR30055">
    <property type="entry name" value="HTH-TYPE TRANSCRIPTIONAL REGULATOR RUTR"/>
    <property type="match status" value="1"/>
</dbReference>
<dbReference type="PANTHER" id="PTHR30055:SF234">
    <property type="entry name" value="HTH-TYPE TRANSCRIPTIONAL REGULATOR BETI"/>
    <property type="match status" value="1"/>
</dbReference>
<dbReference type="STRING" id="82633.GCA_000974605_01307"/>
<evidence type="ECO:0000256" key="3">
    <source>
        <dbReference type="ARBA" id="ARBA00023125"/>
    </source>
</evidence>
<dbReference type="Gene3D" id="1.10.357.10">
    <property type="entry name" value="Tetracycline Repressor, domain 2"/>
    <property type="match status" value="1"/>
</dbReference>
<keyword evidence="3 5" id="KW-0238">DNA-binding</keyword>
<proteinExistence type="predicted"/>
<dbReference type="PRINTS" id="PR00455">
    <property type="entry name" value="HTHTETR"/>
</dbReference>
<dbReference type="InterPro" id="IPR049484">
    <property type="entry name" value="Rv0078-like_C"/>
</dbReference>
<dbReference type="GO" id="GO:0000976">
    <property type="term" value="F:transcription cis-regulatory region binding"/>
    <property type="evidence" value="ECO:0007669"/>
    <property type="project" value="TreeGrafter"/>
</dbReference>